<proteinExistence type="predicted"/>
<evidence type="ECO:0000256" key="5">
    <source>
        <dbReference type="ARBA" id="ARBA00023136"/>
    </source>
</evidence>
<dbReference type="PROSITE" id="PS50850">
    <property type="entry name" value="MFS"/>
    <property type="match status" value="1"/>
</dbReference>
<reference evidence="8 9" key="1">
    <citation type="submission" date="2024-10" db="EMBL/GenBank/DDBJ databases">
        <title>The Natural Products Discovery Center: Release of the First 8490 Sequenced Strains for Exploring Actinobacteria Biosynthetic Diversity.</title>
        <authorList>
            <person name="Kalkreuter E."/>
            <person name="Kautsar S.A."/>
            <person name="Yang D."/>
            <person name="Bader C.D."/>
            <person name="Teijaro C.N."/>
            <person name="Fluegel L."/>
            <person name="Davis C.M."/>
            <person name="Simpson J.R."/>
            <person name="Lauterbach L."/>
            <person name="Steele A.D."/>
            <person name="Gui C."/>
            <person name="Meng S."/>
            <person name="Li G."/>
            <person name="Viehrig K."/>
            <person name="Ye F."/>
            <person name="Su P."/>
            <person name="Kiefer A.F."/>
            <person name="Nichols A."/>
            <person name="Cepeda A.J."/>
            <person name="Yan W."/>
            <person name="Fan B."/>
            <person name="Jiang Y."/>
            <person name="Adhikari A."/>
            <person name="Zheng C.-J."/>
            <person name="Schuster L."/>
            <person name="Cowan T.M."/>
            <person name="Smanski M.J."/>
            <person name="Chevrette M.G."/>
            <person name="De Carvalho L.P.S."/>
            <person name="Shen B."/>
        </authorList>
    </citation>
    <scope>NUCLEOTIDE SEQUENCE [LARGE SCALE GENOMIC DNA]</scope>
    <source>
        <strain evidence="8 9">NPDC002593</strain>
    </source>
</reference>
<feature type="transmembrane region" description="Helical" evidence="6">
    <location>
        <begin position="409"/>
        <end position="429"/>
    </location>
</feature>
<feature type="transmembrane region" description="Helical" evidence="6">
    <location>
        <begin position="283"/>
        <end position="303"/>
    </location>
</feature>
<evidence type="ECO:0000256" key="4">
    <source>
        <dbReference type="ARBA" id="ARBA00022989"/>
    </source>
</evidence>
<feature type="transmembrane region" description="Helical" evidence="6">
    <location>
        <begin position="156"/>
        <end position="176"/>
    </location>
</feature>
<feature type="transmembrane region" description="Helical" evidence="6">
    <location>
        <begin position="221"/>
        <end position="240"/>
    </location>
</feature>
<comment type="caution">
    <text evidence="8">The sequence shown here is derived from an EMBL/GenBank/DDBJ whole genome shotgun (WGS) entry which is preliminary data.</text>
</comment>
<comment type="subcellular location">
    <subcellularLocation>
        <location evidence="1">Cell inner membrane</location>
        <topology evidence="1">Multi-pass membrane protein</topology>
    </subcellularLocation>
</comment>
<dbReference type="EMBL" id="JBIAQY010000022">
    <property type="protein sequence ID" value="MFF3573927.1"/>
    <property type="molecule type" value="Genomic_DNA"/>
</dbReference>
<feature type="transmembrane region" description="Helical" evidence="6">
    <location>
        <begin position="346"/>
        <end position="363"/>
    </location>
</feature>
<feature type="transmembrane region" description="Helical" evidence="6">
    <location>
        <begin position="441"/>
        <end position="458"/>
    </location>
</feature>
<dbReference type="SUPFAM" id="SSF103473">
    <property type="entry name" value="MFS general substrate transporter"/>
    <property type="match status" value="1"/>
</dbReference>
<gene>
    <name evidence="8" type="ORF">ACFYXQ_39875</name>
</gene>
<name>A0ABW6SCI2_9NOCA</name>
<feature type="domain" description="Major facilitator superfamily (MFS) profile" evidence="7">
    <location>
        <begin position="23"/>
        <end position="461"/>
    </location>
</feature>
<dbReference type="InterPro" id="IPR020846">
    <property type="entry name" value="MFS_dom"/>
</dbReference>
<feature type="transmembrane region" description="Helical" evidence="6">
    <location>
        <begin position="89"/>
        <end position="108"/>
    </location>
</feature>
<feature type="transmembrane region" description="Helical" evidence="6">
    <location>
        <begin position="246"/>
        <end position="262"/>
    </location>
</feature>
<protein>
    <submittedName>
        <fullName evidence="8">MFS transporter</fullName>
    </submittedName>
</protein>
<accession>A0ABW6SCI2</accession>
<keyword evidence="2" id="KW-0813">Transport</keyword>
<organism evidence="8 9">
    <name type="scientific">Nocardia jiangxiensis</name>
    <dbReference type="NCBI Taxonomy" id="282685"/>
    <lineage>
        <taxon>Bacteria</taxon>
        <taxon>Bacillati</taxon>
        <taxon>Actinomycetota</taxon>
        <taxon>Actinomycetes</taxon>
        <taxon>Mycobacteriales</taxon>
        <taxon>Nocardiaceae</taxon>
        <taxon>Nocardia</taxon>
    </lineage>
</organism>
<evidence type="ECO:0000259" key="7">
    <source>
        <dbReference type="PROSITE" id="PS50850"/>
    </source>
</evidence>
<dbReference type="InterPro" id="IPR036259">
    <property type="entry name" value="MFS_trans_sf"/>
</dbReference>
<evidence type="ECO:0000256" key="3">
    <source>
        <dbReference type="ARBA" id="ARBA00022692"/>
    </source>
</evidence>
<dbReference type="PANTHER" id="PTHR23501:SF191">
    <property type="entry name" value="VACUOLAR BASIC AMINO ACID TRANSPORTER 4"/>
    <property type="match status" value="1"/>
</dbReference>
<feature type="transmembrane region" description="Helical" evidence="6">
    <location>
        <begin position="315"/>
        <end position="334"/>
    </location>
</feature>
<evidence type="ECO:0000256" key="2">
    <source>
        <dbReference type="ARBA" id="ARBA00022448"/>
    </source>
</evidence>
<dbReference type="PANTHER" id="PTHR23501">
    <property type="entry name" value="MAJOR FACILITATOR SUPERFAMILY"/>
    <property type="match status" value="1"/>
</dbReference>
<evidence type="ECO:0000313" key="9">
    <source>
        <dbReference type="Proteomes" id="UP001601992"/>
    </source>
</evidence>
<sequence length="480" mass="49832">MTEPRALQTTQSPPAGSPFTWRFTTPLLVGSTFNPINSSIIATALTPIARTFDVSAGRATILVAALYVASGIAQPTMGKLAARFGGRRVFLAGIILVLAGGILGTIGTSLATLTVARVILGIGTSAGYPCAMHLIRGRAADTGIDAPGSVLGQLTLAAQVTAAFGLPLGGLLVGAAGWRVTFAINIPLALIAAAMAWRWIPSDAPSEARPSLRSIASDVDPAGILLFGGAFSSLLIFLMGLRAPNWITLGLAVVLFAVLIAWERRAAAPLIDVRMLAANRPLCLTYLRTVVSLFGGYCVMYGVTQWLQDGKGLSALITGLVMLPMSAVAIFVSGPVSRRNLIRSPLLASAIIALAVGIGLRLMDVHTPVVLILMATIAFGVSFTLGPLGLQASMYDQTPAPQIGPAAGLLRTFTYTGAVFSSSLISLVYSPTVSTDGLHTLGNLLALTSLLSVVLVVADRRLPRRISQAGSSDATEPVVR</sequence>
<keyword evidence="3 6" id="KW-0812">Transmembrane</keyword>
<dbReference type="Gene3D" id="1.20.1250.20">
    <property type="entry name" value="MFS general substrate transporter like domains"/>
    <property type="match status" value="2"/>
</dbReference>
<evidence type="ECO:0000256" key="6">
    <source>
        <dbReference type="SAM" id="Phobius"/>
    </source>
</evidence>
<evidence type="ECO:0000313" key="8">
    <source>
        <dbReference type="EMBL" id="MFF3573927.1"/>
    </source>
</evidence>
<dbReference type="RefSeq" id="WP_063713186.1">
    <property type="nucleotide sequence ID" value="NZ_JBIAQY010000022.1"/>
</dbReference>
<feature type="transmembrane region" description="Helical" evidence="6">
    <location>
        <begin position="182"/>
        <end position="200"/>
    </location>
</feature>
<dbReference type="InterPro" id="IPR011701">
    <property type="entry name" value="MFS"/>
</dbReference>
<dbReference type="Pfam" id="PF07690">
    <property type="entry name" value="MFS_1"/>
    <property type="match status" value="1"/>
</dbReference>
<keyword evidence="4 6" id="KW-1133">Transmembrane helix</keyword>
<dbReference type="Proteomes" id="UP001601992">
    <property type="component" value="Unassembled WGS sequence"/>
</dbReference>
<keyword evidence="9" id="KW-1185">Reference proteome</keyword>
<feature type="transmembrane region" description="Helical" evidence="6">
    <location>
        <begin position="114"/>
        <end position="135"/>
    </location>
</feature>
<keyword evidence="5 6" id="KW-0472">Membrane</keyword>
<feature type="transmembrane region" description="Helical" evidence="6">
    <location>
        <begin position="369"/>
        <end position="388"/>
    </location>
</feature>
<evidence type="ECO:0000256" key="1">
    <source>
        <dbReference type="ARBA" id="ARBA00004429"/>
    </source>
</evidence>